<comment type="caution">
    <text evidence="1">The sequence shown here is derived from an EMBL/GenBank/DDBJ whole genome shotgun (WGS) entry which is preliminary data.</text>
</comment>
<sequence>PKDNYNGGYPRGSLVFEEMLLRQKSQLHPIVPGLGNRERVLETETRSSPAVSLRFLHLFVASISPAGQTPRV</sequence>
<accession>A0ABR3MBH4</accession>
<feature type="non-terminal residue" evidence="1">
    <location>
        <position position="1"/>
    </location>
</feature>
<name>A0ABR3MBH4_9TELE</name>
<proteinExistence type="predicted"/>
<reference evidence="1 2" key="1">
    <citation type="submission" date="2023-09" db="EMBL/GenBank/DDBJ databases">
        <authorList>
            <person name="Wang M."/>
        </authorList>
    </citation>
    <scope>NUCLEOTIDE SEQUENCE [LARGE SCALE GENOMIC DNA]</scope>
    <source>
        <strain evidence="1">GT-2023</strain>
        <tissue evidence="1">Liver</tissue>
    </source>
</reference>
<gene>
    <name evidence="1" type="ORF">QQF64_007739</name>
</gene>
<organism evidence="1 2">
    <name type="scientific">Cirrhinus molitorella</name>
    <name type="common">mud carp</name>
    <dbReference type="NCBI Taxonomy" id="172907"/>
    <lineage>
        <taxon>Eukaryota</taxon>
        <taxon>Metazoa</taxon>
        <taxon>Chordata</taxon>
        <taxon>Craniata</taxon>
        <taxon>Vertebrata</taxon>
        <taxon>Euteleostomi</taxon>
        <taxon>Actinopterygii</taxon>
        <taxon>Neopterygii</taxon>
        <taxon>Teleostei</taxon>
        <taxon>Ostariophysi</taxon>
        <taxon>Cypriniformes</taxon>
        <taxon>Cyprinidae</taxon>
        <taxon>Labeoninae</taxon>
        <taxon>Labeonini</taxon>
        <taxon>Cirrhinus</taxon>
    </lineage>
</organism>
<protein>
    <submittedName>
        <fullName evidence="1">Uncharacterized protein</fullName>
    </submittedName>
</protein>
<dbReference type="Proteomes" id="UP001558613">
    <property type="component" value="Unassembled WGS sequence"/>
</dbReference>
<evidence type="ECO:0000313" key="1">
    <source>
        <dbReference type="EMBL" id="KAL1262474.1"/>
    </source>
</evidence>
<dbReference type="EMBL" id="JAYMGO010000014">
    <property type="protein sequence ID" value="KAL1262474.1"/>
    <property type="molecule type" value="Genomic_DNA"/>
</dbReference>
<keyword evidence="2" id="KW-1185">Reference proteome</keyword>
<evidence type="ECO:0000313" key="2">
    <source>
        <dbReference type="Proteomes" id="UP001558613"/>
    </source>
</evidence>